<evidence type="ECO:0000256" key="1">
    <source>
        <dbReference type="SAM" id="SignalP"/>
    </source>
</evidence>
<gene>
    <name evidence="2" type="ORF">SAMN05660461_6223</name>
</gene>
<feature type="chain" id="PRO_5012843655" evidence="1">
    <location>
        <begin position="20"/>
        <end position="157"/>
    </location>
</feature>
<accession>A0A1T5PC33</accession>
<protein>
    <submittedName>
        <fullName evidence="2">Uncharacterized protein</fullName>
    </submittedName>
</protein>
<reference evidence="2 3" key="1">
    <citation type="submission" date="2017-02" db="EMBL/GenBank/DDBJ databases">
        <authorList>
            <person name="Peterson S.W."/>
        </authorList>
    </citation>
    <scope>NUCLEOTIDE SEQUENCE [LARGE SCALE GENOMIC DNA]</scope>
    <source>
        <strain evidence="2 3">DSM 18108</strain>
    </source>
</reference>
<keyword evidence="1" id="KW-0732">Signal</keyword>
<dbReference type="STRING" id="393003.SAMN05660461_6223"/>
<evidence type="ECO:0000313" key="3">
    <source>
        <dbReference type="Proteomes" id="UP000190166"/>
    </source>
</evidence>
<name>A0A1T5PC33_9BACT</name>
<proteinExistence type="predicted"/>
<keyword evidence="3" id="KW-1185">Reference proteome</keyword>
<feature type="signal peptide" evidence="1">
    <location>
        <begin position="1"/>
        <end position="19"/>
    </location>
</feature>
<dbReference type="RefSeq" id="WP_079473456.1">
    <property type="nucleotide sequence ID" value="NZ_FUZZ01000006.1"/>
</dbReference>
<evidence type="ECO:0000313" key="2">
    <source>
        <dbReference type="EMBL" id="SKD10314.1"/>
    </source>
</evidence>
<dbReference type="EMBL" id="FUZZ01000006">
    <property type="protein sequence ID" value="SKD10314.1"/>
    <property type="molecule type" value="Genomic_DNA"/>
</dbReference>
<organism evidence="2 3">
    <name type="scientific">Chitinophaga ginsengisegetis</name>
    <dbReference type="NCBI Taxonomy" id="393003"/>
    <lineage>
        <taxon>Bacteria</taxon>
        <taxon>Pseudomonadati</taxon>
        <taxon>Bacteroidota</taxon>
        <taxon>Chitinophagia</taxon>
        <taxon>Chitinophagales</taxon>
        <taxon>Chitinophagaceae</taxon>
        <taxon>Chitinophaga</taxon>
    </lineage>
</organism>
<dbReference type="AlphaFoldDB" id="A0A1T5PC33"/>
<dbReference type="Proteomes" id="UP000190166">
    <property type="component" value="Unassembled WGS sequence"/>
</dbReference>
<sequence>MIRVIFTVVLFLLPFVVMAQERTSDTIPKTKKLKEVTVRARWKDRHLALNKQYVIKDEFKPIEHYTFDLRDPINPGREYFVLDFLNKELPRGWATNSILSCSSGIQYYIDEVEVSYGIVASRPLSDFSYAKIFQDLHPPCPAVVLYTRKGKDLIKRR</sequence>